<dbReference type="EMBL" id="CM042886">
    <property type="protein sequence ID" value="KAI4341308.1"/>
    <property type="molecule type" value="Genomic_DNA"/>
</dbReference>
<evidence type="ECO:0000313" key="1">
    <source>
        <dbReference type="EMBL" id="KAI4341308.1"/>
    </source>
</evidence>
<proteinExistence type="predicted"/>
<evidence type="ECO:0000313" key="2">
    <source>
        <dbReference type="Proteomes" id="UP001057402"/>
    </source>
</evidence>
<protein>
    <submittedName>
        <fullName evidence="1">Uncharacterized protein</fullName>
    </submittedName>
</protein>
<reference evidence="2" key="1">
    <citation type="journal article" date="2023" name="Front. Plant Sci.">
        <title>Chromosomal-level genome assembly of Melastoma candidum provides insights into trichome evolution.</title>
        <authorList>
            <person name="Zhong Y."/>
            <person name="Wu W."/>
            <person name="Sun C."/>
            <person name="Zou P."/>
            <person name="Liu Y."/>
            <person name="Dai S."/>
            <person name="Zhou R."/>
        </authorList>
    </citation>
    <scope>NUCLEOTIDE SEQUENCE [LARGE SCALE GENOMIC DNA]</scope>
</reference>
<keyword evidence="2" id="KW-1185">Reference proteome</keyword>
<organism evidence="1 2">
    <name type="scientific">Melastoma candidum</name>
    <dbReference type="NCBI Taxonomy" id="119954"/>
    <lineage>
        <taxon>Eukaryota</taxon>
        <taxon>Viridiplantae</taxon>
        <taxon>Streptophyta</taxon>
        <taxon>Embryophyta</taxon>
        <taxon>Tracheophyta</taxon>
        <taxon>Spermatophyta</taxon>
        <taxon>Magnoliopsida</taxon>
        <taxon>eudicotyledons</taxon>
        <taxon>Gunneridae</taxon>
        <taxon>Pentapetalae</taxon>
        <taxon>rosids</taxon>
        <taxon>malvids</taxon>
        <taxon>Myrtales</taxon>
        <taxon>Melastomataceae</taxon>
        <taxon>Melastomatoideae</taxon>
        <taxon>Melastomateae</taxon>
        <taxon>Melastoma</taxon>
    </lineage>
</organism>
<comment type="caution">
    <text evidence="1">The sequence shown here is derived from an EMBL/GenBank/DDBJ whole genome shotgun (WGS) entry which is preliminary data.</text>
</comment>
<accession>A0ACB9NX18</accession>
<name>A0ACB9NX18_9MYRT</name>
<sequence>MESDPLPPPSEDQNCCATCGCSCSCSSGFSTSSEWLRSVKRKYDEYQEKKKFFLPGKEYDAVARVQIENEIMALRDMVASQQQAINAMGAELEEERNASSSAASEAMSMILRLQREKAETQMEARQFKAFAEEKMGHDQQALAALEDLLFKKEQAIQSLICEVQAYRHRMLSYGISESEVDGDSVRTPRYGRSNSGISENLAKYPPLRCHFNVRSGVWEDDEEDEDPADIEKYAHGETPVSRGRLKDLEFRIQQMEQSSYNNQWEAAENIPEKIIVGQSPRKPGHCREFSGDSLGTHSMLGRERVLDMPFDSPRYGCGFDESVPDNINYRKHNNTPDADDDASDTRTCIIDSVQPGNPDPDIAKLYMRLQALEADRESLKQAIVSMQTDKAQMLLIKEIAQRLCEDMSPQKTKPIVKRQSVFGGFFALFKWVIHIPFLRRKGRCPKYMFGISPGKAGLLLLLDNKPRNRRRRYVTRTQV</sequence>
<dbReference type="Proteomes" id="UP001057402">
    <property type="component" value="Chromosome 7"/>
</dbReference>
<gene>
    <name evidence="1" type="ORF">MLD38_026044</name>
</gene>